<keyword evidence="4" id="KW-1185">Reference proteome</keyword>
<feature type="region of interest" description="Disordered" evidence="2">
    <location>
        <begin position="366"/>
        <end position="385"/>
    </location>
</feature>
<dbReference type="InterPro" id="IPR001753">
    <property type="entry name" value="Enoyl-CoA_hydra/iso"/>
</dbReference>
<dbReference type="InterPro" id="IPR029045">
    <property type="entry name" value="ClpP/crotonase-like_dom_sf"/>
</dbReference>
<protein>
    <submittedName>
        <fullName evidence="3">Enoyl-CoA hydratase</fullName>
    </submittedName>
</protein>
<accession>A0A7I9YZP1</accession>
<sequence>MIGRTPSHQLTGVGGIYGWFAGIRRGAREGAIGQRVPLVGARGASPQRGPGYTLAVICKQGQFNANPMTNEVGGMTVSEQADAGATDANSPELVAYETLDEGRIARIWLNRPDAHNAQSRGLLVQLDEAFGRAEADDTVRVVILAARGRNFSAGHDLGSEQALAERAPGPGQHPSFRSRGATLEPIMEKLYHQEWHYFFENTCRWRDLRKITIAQVQGNAISAGLMLIWACDLIVAADNAKFSDVVAVRLGMPGVEYYAHPWEFGPRKAKELLLTGDSIDADEAHRLGMVSKVFAVDELEEKTLEFARRIAERPTMASLLIKDSVNAASDAMGYTEALRHAFHVHLLGHAHWAAFNENRWPVGQPPHVEDWRDAKPTKVARRDTP</sequence>
<evidence type="ECO:0000313" key="4">
    <source>
        <dbReference type="Proteomes" id="UP000465301"/>
    </source>
</evidence>
<dbReference type="Pfam" id="PF00378">
    <property type="entry name" value="ECH_1"/>
    <property type="match status" value="2"/>
</dbReference>
<gene>
    <name evidence="3" type="ORF">MTIM_00690</name>
</gene>
<evidence type="ECO:0000256" key="1">
    <source>
        <dbReference type="ARBA" id="ARBA00023098"/>
    </source>
</evidence>
<dbReference type="AlphaFoldDB" id="A0A7I9YZP1"/>
<reference evidence="3 4" key="1">
    <citation type="journal article" date="2019" name="Emerg. Microbes Infect.">
        <title>Comprehensive subspecies identification of 175 nontuberculous mycobacteria species based on 7547 genomic profiles.</title>
        <authorList>
            <person name="Matsumoto Y."/>
            <person name="Kinjo T."/>
            <person name="Motooka D."/>
            <person name="Nabeya D."/>
            <person name="Jung N."/>
            <person name="Uechi K."/>
            <person name="Horii T."/>
            <person name="Iida T."/>
            <person name="Fujita J."/>
            <person name="Nakamura S."/>
        </authorList>
    </citation>
    <scope>NUCLEOTIDE SEQUENCE [LARGE SCALE GENOMIC DNA]</scope>
    <source>
        <strain evidence="3 4">JCM 30726</strain>
    </source>
</reference>
<dbReference type="EMBL" id="BLLA01000001">
    <property type="protein sequence ID" value="GFG94190.1"/>
    <property type="molecule type" value="Genomic_DNA"/>
</dbReference>
<keyword evidence="1" id="KW-0443">Lipid metabolism</keyword>
<dbReference type="GO" id="GO:0003824">
    <property type="term" value="F:catalytic activity"/>
    <property type="evidence" value="ECO:0007669"/>
    <property type="project" value="UniProtKB-ARBA"/>
</dbReference>
<evidence type="ECO:0000256" key="2">
    <source>
        <dbReference type="SAM" id="MobiDB-lite"/>
    </source>
</evidence>
<dbReference type="Proteomes" id="UP000465301">
    <property type="component" value="Unassembled WGS sequence"/>
</dbReference>
<dbReference type="CDD" id="cd06558">
    <property type="entry name" value="crotonase-like"/>
    <property type="match status" value="1"/>
</dbReference>
<dbReference type="NCBIfam" id="NF006140">
    <property type="entry name" value="PRK08290.1"/>
    <property type="match status" value="1"/>
</dbReference>
<dbReference type="GO" id="GO:0006635">
    <property type="term" value="P:fatty acid beta-oxidation"/>
    <property type="evidence" value="ECO:0007669"/>
    <property type="project" value="TreeGrafter"/>
</dbReference>
<organism evidence="3 4">
    <name type="scientific">Mycobacterium timonense</name>
    <dbReference type="NCBI Taxonomy" id="701043"/>
    <lineage>
        <taxon>Bacteria</taxon>
        <taxon>Bacillati</taxon>
        <taxon>Actinomycetota</taxon>
        <taxon>Actinomycetes</taxon>
        <taxon>Mycobacteriales</taxon>
        <taxon>Mycobacteriaceae</taxon>
        <taxon>Mycobacterium</taxon>
        <taxon>Mycobacterium avium complex (MAC)</taxon>
    </lineage>
</organism>
<dbReference type="PANTHER" id="PTHR11941">
    <property type="entry name" value="ENOYL-COA HYDRATASE-RELATED"/>
    <property type="match status" value="1"/>
</dbReference>
<dbReference type="PANTHER" id="PTHR11941:SF124">
    <property type="entry name" value="ENOYL-COA HYDRATASE ECHA13-RELATED"/>
    <property type="match status" value="1"/>
</dbReference>
<evidence type="ECO:0000313" key="3">
    <source>
        <dbReference type="EMBL" id="GFG94190.1"/>
    </source>
</evidence>
<dbReference type="Gene3D" id="3.90.226.10">
    <property type="entry name" value="2-enoyl-CoA Hydratase, Chain A, domain 1"/>
    <property type="match status" value="1"/>
</dbReference>
<proteinExistence type="predicted"/>
<name>A0A7I9YZP1_9MYCO</name>
<comment type="caution">
    <text evidence="3">The sequence shown here is derived from an EMBL/GenBank/DDBJ whole genome shotgun (WGS) entry which is preliminary data.</text>
</comment>
<dbReference type="SUPFAM" id="SSF52096">
    <property type="entry name" value="ClpP/crotonase"/>
    <property type="match status" value="1"/>
</dbReference>
<feature type="compositionally biased region" description="Basic and acidic residues" evidence="2">
    <location>
        <begin position="367"/>
        <end position="385"/>
    </location>
</feature>